<reference evidence="1" key="1">
    <citation type="journal article" date="2014" name="Int. J. Syst. Evol. Microbiol.">
        <title>Complete genome sequence of Corynebacterium casei LMG S-19264T (=DSM 44701T), isolated from a smear-ripened cheese.</title>
        <authorList>
            <consortium name="US DOE Joint Genome Institute (JGI-PGF)"/>
            <person name="Walter F."/>
            <person name="Albersmeier A."/>
            <person name="Kalinowski J."/>
            <person name="Ruckert C."/>
        </authorList>
    </citation>
    <scope>NUCLEOTIDE SEQUENCE</scope>
    <source>
        <strain evidence="1">JCM 10088</strain>
    </source>
</reference>
<evidence type="ECO:0000313" key="2">
    <source>
        <dbReference type="Proteomes" id="UP000610960"/>
    </source>
</evidence>
<reference evidence="1" key="2">
    <citation type="submission" date="2020-09" db="EMBL/GenBank/DDBJ databases">
        <authorList>
            <person name="Sun Q."/>
            <person name="Ohkuma M."/>
        </authorList>
    </citation>
    <scope>NUCLEOTIDE SEQUENCE</scope>
    <source>
        <strain evidence="1">JCM 10088</strain>
    </source>
</reference>
<protein>
    <submittedName>
        <fullName evidence="1">Uncharacterized protein</fullName>
    </submittedName>
</protein>
<keyword evidence="2" id="KW-1185">Reference proteome</keyword>
<name>A0A830GWS5_9CREN</name>
<accession>A0A830GWS5</accession>
<gene>
    <name evidence="1" type="ORF">GCM10007981_14280</name>
</gene>
<sequence>MQEEPTDPYSRAMNLLKDMESVLSELLDSLKEKTSIETPNVVVTMNDIKEDPDSNVPGRYDPSSETILLNYRADLSNAMHLYSHHIQLVRLGATKYIYISSEEGLRLPWVMRRLEREADHMSTLLIGQLNPRVKIQWESDWRAIAKSLDRIKAMIEFKRKWNVNYDELRGSRSQ</sequence>
<evidence type="ECO:0000313" key="1">
    <source>
        <dbReference type="EMBL" id="GGP21642.1"/>
    </source>
</evidence>
<dbReference type="Proteomes" id="UP000610960">
    <property type="component" value="Unassembled WGS sequence"/>
</dbReference>
<dbReference type="RefSeq" id="WP_188596722.1">
    <property type="nucleotide sequence ID" value="NZ_BMNL01000003.1"/>
</dbReference>
<organism evidence="1 2">
    <name type="scientific">Thermocladium modestius</name>
    <dbReference type="NCBI Taxonomy" id="62609"/>
    <lineage>
        <taxon>Archaea</taxon>
        <taxon>Thermoproteota</taxon>
        <taxon>Thermoprotei</taxon>
        <taxon>Thermoproteales</taxon>
        <taxon>Thermoproteaceae</taxon>
        <taxon>Thermocladium</taxon>
    </lineage>
</organism>
<proteinExistence type="predicted"/>
<dbReference type="AlphaFoldDB" id="A0A830GWS5"/>
<dbReference type="EMBL" id="BMNL01000003">
    <property type="protein sequence ID" value="GGP21642.1"/>
    <property type="molecule type" value="Genomic_DNA"/>
</dbReference>
<comment type="caution">
    <text evidence="1">The sequence shown here is derived from an EMBL/GenBank/DDBJ whole genome shotgun (WGS) entry which is preliminary data.</text>
</comment>